<reference evidence="3" key="1">
    <citation type="journal article" date="2019" name="Int. J. Syst. Evol. Microbiol.">
        <title>The Global Catalogue of Microorganisms (GCM) 10K type strain sequencing project: providing services to taxonomists for standard genome sequencing and annotation.</title>
        <authorList>
            <consortium name="The Broad Institute Genomics Platform"/>
            <consortium name="The Broad Institute Genome Sequencing Center for Infectious Disease"/>
            <person name="Wu L."/>
            <person name="Ma J."/>
        </authorList>
    </citation>
    <scope>NUCLEOTIDE SEQUENCE [LARGE SCALE GENOMIC DNA]</scope>
    <source>
        <strain evidence="3">JCM 17130</strain>
    </source>
</reference>
<dbReference type="EMBL" id="JBHUEE010000001">
    <property type="protein sequence ID" value="MFD1716577.1"/>
    <property type="molecule type" value="Genomic_DNA"/>
</dbReference>
<proteinExistence type="predicted"/>
<keyword evidence="3" id="KW-1185">Reference proteome</keyword>
<evidence type="ECO:0008006" key="4">
    <source>
        <dbReference type="Google" id="ProtNLM"/>
    </source>
</evidence>
<feature type="compositionally biased region" description="Acidic residues" evidence="1">
    <location>
        <begin position="81"/>
        <end position="93"/>
    </location>
</feature>
<gene>
    <name evidence="2" type="ORF">ACFSE6_01930</name>
</gene>
<sequence>MSTDHTEPTPQPTGPGEDQYVPDQSWQPGEDDELVDRPSEDVLDEGITAPDDDPLAGMDLTESGQREGETHDDRLAREEPDVWEDEPTSEGDPDASPYAAPGPSGEQAPDGATDTAAGRIVAEPDDDDPTDLPGEAQDVYGSDVGAAGARFGPEESAMAIEDEPGGDVAIDEGGTAEPDEPRSGG</sequence>
<comment type="caution">
    <text evidence="2">The sequence shown here is derived from an EMBL/GenBank/DDBJ whole genome shotgun (WGS) entry which is preliminary data.</text>
</comment>
<evidence type="ECO:0000313" key="3">
    <source>
        <dbReference type="Proteomes" id="UP001597277"/>
    </source>
</evidence>
<evidence type="ECO:0000313" key="2">
    <source>
        <dbReference type="EMBL" id="MFD1716577.1"/>
    </source>
</evidence>
<feature type="region of interest" description="Disordered" evidence="1">
    <location>
        <begin position="1"/>
        <end position="185"/>
    </location>
</feature>
<organism evidence="2 3">
    <name type="scientific">Georgenia deserti</name>
    <dbReference type="NCBI Taxonomy" id="2093781"/>
    <lineage>
        <taxon>Bacteria</taxon>
        <taxon>Bacillati</taxon>
        <taxon>Actinomycetota</taxon>
        <taxon>Actinomycetes</taxon>
        <taxon>Micrococcales</taxon>
        <taxon>Bogoriellaceae</taxon>
        <taxon>Georgenia</taxon>
    </lineage>
</organism>
<dbReference type="RefSeq" id="WP_388002008.1">
    <property type="nucleotide sequence ID" value="NZ_JBHUEE010000001.1"/>
</dbReference>
<name>A0ABW4L2E0_9MICO</name>
<feature type="compositionally biased region" description="Basic and acidic residues" evidence="1">
    <location>
        <begin position="64"/>
        <end position="80"/>
    </location>
</feature>
<dbReference type="Proteomes" id="UP001597277">
    <property type="component" value="Unassembled WGS sequence"/>
</dbReference>
<protein>
    <recommendedName>
        <fullName evidence="4">DUF5709 domain-containing protein</fullName>
    </recommendedName>
</protein>
<evidence type="ECO:0000256" key="1">
    <source>
        <dbReference type="SAM" id="MobiDB-lite"/>
    </source>
</evidence>
<accession>A0ABW4L2E0</accession>